<evidence type="ECO:0000256" key="3">
    <source>
        <dbReference type="ARBA" id="ARBA00022450"/>
    </source>
</evidence>
<dbReference type="InterPro" id="IPR023213">
    <property type="entry name" value="CAT-like_dom_sf"/>
</dbReference>
<dbReference type="PANTHER" id="PTHR45527:SF1">
    <property type="entry name" value="FATTY ACID SYNTHASE"/>
    <property type="match status" value="1"/>
</dbReference>
<reference evidence="8" key="1">
    <citation type="journal article" date="2014" name="Int. J. Syst. Evol. Microbiol.">
        <title>Complete genome sequence of Corynebacterium casei LMG S-19264T (=DSM 44701T), isolated from a smear-ripened cheese.</title>
        <authorList>
            <consortium name="US DOE Joint Genome Institute (JGI-PGF)"/>
            <person name="Walter F."/>
            <person name="Albersmeier A."/>
            <person name="Kalinowski J."/>
            <person name="Ruckert C."/>
        </authorList>
    </citation>
    <scope>NUCLEOTIDE SEQUENCE</scope>
    <source>
        <strain evidence="8">CGMCC 4.7312</strain>
    </source>
</reference>
<dbReference type="Proteomes" id="UP000608890">
    <property type="component" value="Unassembled WGS sequence"/>
</dbReference>
<dbReference type="GO" id="GO:0005829">
    <property type="term" value="C:cytosol"/>
    <property type="evidence" value="ECO:0007669"/>
    <property type="project" value="TreeGrafter"/>
</dbReference>
<dbReference type="InterPro" id="IPR029058">
    <property type="entry name" value="AB_hydrolase_fold"/>
</dbReference>
<dbReference type="Gene3D" id="3.40.50.1820">
    <property type="entry name" value="alpha/beta hydrolase"/>
    <property type="match status" value="1"/>
</dbReference>
<dbReference type="Pfam" id="PF13193">
    <property type="entry name" value="AMP-binding_C"/>
    <property type="match status" value="3"/>
</dbReference>
<evidence type="ECO:0000256" key="5">
    <source>
        <dbReference type="ARBA" id="ARBA00022737"/>
    </source>
</evidence>
<dbReference type="FunFam" id="3.40.50.12780:FF:000012">
    <property type="entry name" value="Non-ribosomal peptide synthetase"/>
    <property type="match status" value="1"/>
</dbReference>
<dbReference type="Pfam" id="PF08242">
    <property type="entry name" value="Methyltransf_12"/>
    <property type="match status" value="1"/>
</dbReference>
<proteinExistence type="inferred from homology"/>
<dbReference type="CDD" id="cd19540">
    <property type="entry name" value="LCL_NRPS-like"/>
    <property type="match status" value="3"/>
</dbReference>
<dbReference type="Gene3D" id="3.30.559.10">
    <property type="entry name" value="Chloramphenicol acetyltransferase-like domain"/>
    <property type="match status" value="3"/>
</dbReference>
<feature type="domain" description="Carrier" evidence="7">
    <location>
        <begin position="309"/>
        <end position="384"/>
    </location>
</feature>
<dbReference type="FunFam" id="1.10.1200.10:FF:000005">
    <property type="entry name" value="Nonribosomal peptide synthetase 1"/>
    <property type="match status" value="1"/>
</dbReference>
<dbReference type="EMBL" id="BMNB01000015">
    <property type="protein sequence ID" value="GGM47309.1"/>
    <property type="molecule type" value="Genomic_DNA"/>
</dbReference>
<dbReference type="InterPro" id="IPR001031">
    <property type="entry name" value="Thioesterase"/>
</dbReference>
<evidence type="ECO:0000313" key="8">
    <source>
        <dbReference type="EMBL" id="GGM47309.1"/>
    </source>
</evidence>
<dbReference type="InterPro" id="IPR025110">
    <property type="entry name" value="AMP-bd_C"/>
</dbReference>
<dbReference type="NCBIfam" id="TIGR01733">
    <property type="entry name" value="AA-adenyl-dom"/>
    <property type="match status" value="3"/>
</dbReference>
<dbReference type="PANTHER" id="PTHR45527">
    <property type="entry name" value="NONRIBOSOMAL PEPTIDE SYNTHETASE"/>
    <property type="match status" value="1"/>
</dbReference>
<dbReference type="InterPro" id="IPR020802">
    <property type="entry name" value="TesA-like"/>
</dbReference>
<gene>
    <name evidence="8" type="ORF">GCM10011608_35080</name>
</gene>
<dbReference type="SMART" id="SM00823">
    <property type="entry name" value="PKS_PP"/>
    <property type="match status" value="4"/>
</dbReference>
<dbReference type="Gene3D" id="2.30.38.10">
    <property type="entry name" value="Luciferase, Domain 3"/>
    <property type="match status" value="2"/>
</dbReference>
<reference evidence="8" key="2">
    <citation type="submission" date="2020-09" db="EMBL/GenBank/DDBJ databases">
        <authorList>
            <person name="Sun Q."/>
            <person name="Zhou Y."/>
        </authorList>
    </citation>
    <scope>NUCLEOTIDE SEQUENCE</scope>
    <source>
        <strain evidence="8">CGMCC 4.7312</strain>
    </source>
</reference>
<dbReference type="InterPro" id="IPR010071">
    <property type="entry name" value="AA_adenyl_dom"/>
</dbReference>
<comment type="cofactor">
    <cofactor evidence="1">
        <name>pantetheine 4'-phosphate</name>
        <dbReference type="ChEBI" id="CHEBI:47942"/>
    </cofactor>
</comment>
<feature type="domain" description="Carrier" evidence="7">
    <location>
        <begin position="2790"/>
        <end position="2865"/>
    </location>
</feature>
<dbReference type="InterPro" id="IPR029063">
    <property type="entry name" value="SAM-dependent_MTases_sf"/>
</dbReference>
<dbReference type="FunFam" id="2.30.38.10:FF:000001">
    <property type="entry name" value="Non-ribosomal peptide synthetase PvdI"/>
    <property type="match status" value="1"/>
</dbReference>
<dbReference type="InterPro" id="IPR001242">
    <property type="entry name" value="Condensation_dom"/>
</dbReference>
<dbReference type="Pfam" id="PF00975">
    <property type="entry name" value="Thioesterase"/>
    <property type="match status" value="1"/>
</dbReference>
<protein>
    <recommendedName>
        <fullName evidence="7">Carrier domain-containing protein</fullName>
    </recommendedName>
</protein>
<keyword evidence="3" id="KW-0596">Phosphopantetheine</keyword>
<keyword evidence="5" id="KW-0677">Repeat</keyword>
<evidence type="ECO:0000256" key="1">
    <source>
        <dbReference type="ARBA" id="ARBA00001957"/>
    </source>
</evidence>
<feature type="domain" description="Carrier" evidence="7">
    <location>
        <begin position="3832"/>
        <end position="3906"/>
    </location>
</feature>
<dbReference type="SUPFAM" id="SSF52777">
    <property type="entry name" value="CoA-dependent acyltransferases"/>
    <property type="match status" value="6"/>
</dbReference>
<organism evidence="8 9">
    <name type="scientific">Micromonospora sonchi</name>
    <dbReference type="NCBI Taxonomy" id="1763543"/>
    <lineage>
        <taxon>Bacteria</taxon>
        <taxon>Bacillati</taxon>
        <taxon>Actinomycetota</taxon>
        <taxon>Actinomycetes</taxon>
        <taxon>Micromonosporales</taxon>
        <taxon>Micromonosporaceae</taxon>
        <taxon>Micromonospora</taxon>
    </lineage>
</organism>
<dbReference type="Pfam" id="PF00550">
    <property type="entry name" value="PP-binding"/>
    <property type="match status" value="4"/>
</dbReference>
<dbReference type="GO" id="GO:0031177">
    <property type="term" value="F:phosphopantetheine binding"/>
    <property type="evidence" value="ECO:0007669"/>
    <property type="project" value="InterPro"/>
</dbReference>
<dbReference type="PROSITE" id="PS00455">
    <property type="entry name" value="AMP_BINDING"/>
    <property type="match status" value="3"/>
</dbReference>
<dbReference type="SUPFAM" id="SSF53335">
    <property type="entry name" value="S-adenosyl-L-methionine-dependent methyltransferases"/>
    <property type="match status" value="1"/>
</dbReference>
<name>A0A917X0C0_9ACTN</name>
<dbReference type="InterPro" id="IPR009081">
    <property type="entry name" value="PP-bd_ACP"/>
</dbReference>
<dbReference type="CDD" id="cd05930">
    <property type="entry name" value="A_NRPS"/>
    <property type="match status" value="1"/>
</dbReference>
<dbReference type="GO" id="GO:0043041">
    <property type="term" value="P:amino acid activation for nonribosomal peptide biosynthetic process"/>
    <property type="evidence" value="ECO:0007669"/>
    <property type="project" value="TreeGrafter"/>
</dbReference>
<comment type="caution">
    <text evidence="8">The sequence shown here is derived from an EMBL/GenBank/DDBJ whole genome shotgun (WGS) entry which is preliminary data.</text>
</comment>
<dbReference type="SUPFAM" id="SSF53474">
    <property type="entry name" value="alpha/beta-Hydrolases"/>
    <property type="match status" value="1"/>
</dbReference>
<dbReference type="PROSITE" id="PS00012">
    <property type="entry name" value="PHOSPHOPANTETHEINE"/>
    <property type="match status" value="4"/>
</dbReference>
<dbReference type="GO" id="GO:0008610">
    <property type="term" value="P:lipid biosynthetic process"/>
    <property type="evidence" value="ECO:0007669"/>
    <property type="project" value="UniProtKB-ARBA"/>
</dbReference>
<accession>A0A917X0C0</accession>
<dbReference type="Gene3D" id="3.40.50.150">
    <property type="entry name" value="Vaccinia Virus protein VP39"/>
    <property type="match status" value="1"/>
</dbReference>
<dbReference type="PROSITE" id="PS50075">
    <property type="entry name" value="CARRIER"/>
    <property type="match status" value="4"/>
</dbReference>
<dbReference type="InterPro" id="IPR006162">
    <property type="entry name" value="Ppantetheine_attach_site"/>
</dbReference>
<sequence>MAFDISGLELLLPLTSGGRLVIATEEERVDPRLLGDLLISSGATVAQATPVTWEALISAGGHGLDGLEVMVGGEALPAATAAALHGRARRVTNVYGPTETTIWSTAATVDDVPGAPPIGRPLRNTRIYVLDGALRLVPTGAPGELYIAGDGLARGYHGRPGLTSGRFVADPYGPAGSRMYRTGDLVRLGGDGSLEYLGRNDAQVKIRGFRIEPGEVEAVLAGHPGVQQAVVTVAMDDRGERRLVAHVVPRPGTTVETADLIEYAARVLPGHMVPAAIGVLERLPYTPNGKIDRAALPAPGFATAATGRGPRNPREEILCELVGDVLGLPGVGIDDNFFQLGGHSLLATRLVNRIRTRFGVDLPVRAVFDGPTVAELAGRLDQHRPARTPLRRAVRPERPPMSFGQRRMWFLDRLGARGAYNIPLTLRLTGALDARLLEAAINDVVARHETLRTVFPQDGGEPWQRVLETATCGLPVTATGPSDLAGLLEAAAARPFDLEREIPLRAHLYRLSPDEHVLLMVVHHIAGDGGSMAPLVRDLAAAYVARRDGRNPGRPALPVQYADVAIWQRDVLGDEADPDSAIAAQSRYWQRELAGSPPELPLPADRARPEVARFEGGAVTIDMDARTHARLLAVARAHGASLFMVLHAALAALLTRLGAGHDIPVGSPVSGRNDEAVDDLVGFFVNTLVLRTDTSGDPVFTDLLARVRKKTLAAFANQDVPLEHLVELLSPERSLARHPIFQVFLALQDSAVPTVEVPGIRIVPEPPPLRTAKFDLALDLRERFGDGRVPAGLGGALEFSADLFEPATAAAIARRFETVLRAVAANPGLRVGAIDLFSDDERGAMRGLAATPAGPSTPQTVHARFAVIAAAAPDAIAVRTERGGLTRGELDERAGRLAGRLVRAGVGPETRVGVFLERNADLAVALLAVLRAGGCYVPLHESHPPHRLEEVLADADASVLLVDPVTAAVPLRTAATVLVVDGDHPDSGPVAPVQLPGTALACVMFTSGSTGRAKGVQVSHEDLLALVDDPCWNGEAHSRVLLHAPYAFDISHYELWVPLLRGGEVVIAPPGRLDPRTIGDLVERYDVTAVHLTAGLLRVAADEIGARLSGVRELLTGGDVVSPAAVARVLADAPHLRVRQLYGPTETTLCVTSHEISAPFTAGERLPLGRPLAGTSTHVLNAALQPVPPGVPGELYVGGAGVTRGYLGQPAGTAERYVPDPWGPPGSRMYRTGDIARWNDDLRLEFLGRADDQVKVRGFRVELGEVTEHVSRHPRVREAEVLARRDHDGEQRLVAYVVPEPGADDEPAASAHVDEWRQIYEGMYGDRHEVPFGSDFSGWQSSYDGCPIPVDQMRRWQRETVERIAALGPGRVLEIGAGNGLILAGLAPRSTEYWATDFSAEAIALLQAGLAAHSGPMPPVHLSVRPADELDGLPTGHFDTIVLNSVVQYFPAEDYLRRVLDGVLGLLAPGGAVFVGDVRNLHLHQAFRAGVALAAAEPGADPAGLRTTVDRAVLREKELLVAPEFFDALTGVSAQVALKQTAADNELSRYRYDVVLRSGEPAHTSGDGVRWVWGRDAVDAADLRRRLERERPVACRLTGVPNVRVAGDVNALRVIRSSAPAGGAPRGVELSELLEAGAAVGYQGLATWAGHGAADEVDVLLALPEQGLPARTADGPPAPGEYTNNPVRLRESSQLPGEIRAALAEQLPVYMVPAVVVAVDRLPLTANGKVDRDALPTPDLAVAVRGRAPSTDRERLLCELFAEVLGLDEVGVDDNFFELGGHSLLAVRLVNAVRVRTGVELGVRAVFEAQTVLELVRALDSGDHATPALRPVTRPDVLPLSAAQRRLWFLNRLGAGAGSYLIPTVVRLTGPVDAAALGRALDDVTDRHEVLRTTYPEAGHVPRQGILPEGALHGLLRVRDVPPGGTDAALAEICDLDFDLTVEPPLRAVLLREGPQRHVLAVILHHIAGDGWSMAPLARDLGVAYRARAVGQAPVFTPLPVQYADYTLWQRTVLGDEDDPDSRFARQLSYWRTALDGVPHELALPADRRRSEESAPGGQVRVDLGRDVHAAAVRFAHRFGGTVFMVLHAAFAALLTRLGAGSDIPVGTPVAGRSDTALDDLVGFFVNTLVLRIDTGGDPSLEELTQRVARVALGAYEHADVPFEAVVDAMNPERSLGRHPLFQVMLALQNTAAPAVAIDGVAAEPVDAPVTAAKFDLDLQLSERFGDGSPAGISGSLSYRADMFDAETATAIAERFGRLLGAALADPTTPIGDLDILTGDERRELVTGRREAARTHEPADFPARFADAARRFAARTAVSDGERTLTYAELDERSTRLAAVLAGQGARPGSVVALHLPRTNGLVVAAVAVLKAGAAYLPLNPQQPARRTAGLIADARAALVVTTADRPVDGPPPVVIDAGGETRSEPAGVVAAVVPPGAPAYVIYTSGSTGTPKGVVVTRRTMAGLLDWAVERFGPDGLRHVLASTSMTFDVSVFEVFPPLLTGGHVELVADLLDLAERPFRGSLVSGVPSVFSALLADGGTTLDVQHVVLAGEGLTGRVLGLVRSAVPGAEILNAYGPTEATVYATEWTAAGDDIDPAPIGRSLPGGRTYVLDARLHPVPDGVTGELYLGGDGVALGYLRRSGLTAERFVADPYVPGARMYRTGDLVRWNRAGQLIYLGRSDDQIKLRGFRIEPGEVEGHLARLPGVREAVVAVRPLGGDTPTLVGYVVPTAGTVLDGDALIRDLASSLPGHLVPAAVVVLDALPRNANGKLDRRALPQPSRGRTGPARTPASPAEQGLCAAFATVLGVESVGVDDGFFELGGHSLLAVELVAEVRSTMGVDLPLRAVFATPTPAGLAGRLRSPEDGLAGLGRLRLPERRPLSPAQQRLWLLDRLEGPSATYNVPWAVRFTGPVDRAALAAALRDVTERHEPLRTLIAEDGDGPYRVIAEAGLEVPVTQVTESGWEAVLHTLAGEPFLLAEQPPMRAGLLAVGPDEHILVLVFHHVAVDGLSMGPLLRDLAVAYRARAAGAEPEFSPLSVTYSDYVAWQQGALGASEDPRSPLAKALAYWADRLNGLQQETPLPADRPRPAVPRHRGGNVGIGLDAGSHQRLAEVAREHGVTVFMVLQAMVSGLLTRLGGGTDIALGTPVAGRPDRRLEPLVGFFANTLVVRTDTSGDPALRDLLARVRQTAPGDYAHATVPFERVVETLAPVRSVARHRLFQVMLALRPEHPALDLPGLHVTAVEPAVSVARFDLEFDLWETRESSGREAGIGGRLRYDVDLFDEATAAGIAERFRLLVTGLISDPGTRLSSPDLLLDAERAVLARWAAGQCAPEPRTLPELFRSRAGLVPDRIAVRQGERRLTYRQLDQRSDAWASVLAGRYGVGPETVVAVALPQGPDQAVALLAVTKAGGAHLPIDLEQPADRARRMLDDAVPVLILTDHPDAGRFPPGVPVLLSGDLPEALPAGVAAWPEPLPDHPAYVIFTSGSTGRPRGVVVSHRGIANLVEGQRERFRIGPEDRLLRFASPGFDASFAETAVALLSGAEIFYADPAGLLPGPALERLVADAGITQLTLPPAALPLLSPDRLASVRTLVLAGEAVPVEAVRQWAGGRRLINAYGPTEVTVCATMSEPLTPGDPPAIGGPFGGVRAKVLDERLRPVPPGVPGELYVGGPGLARGYLGDPAQTASRFVADPDGSGDRLYRTGDVVRWDGAGSMHFLGRADDQLSVRGFRVEPREVENALLGEPSVAQATVIGVPGVDGALALAAYVTLAAGTRADAAQLRRDLGARLPAYLVPATVTVLDRLPTTASGKLDRRALPAPRATVTGAAAPGDPREQILVGLFAEVLGRPVGVHDDFFDLGGHSLAAARLVARIHAVLGIDVPLRALFTAPTVASLSCALHDGTEGEDLQPLLPLRPAGSGVPMFCVSPAGGLAWSYVGLARHLPADVPLFGLQDPGLTGADALAGLDVPALAAHHLELLRRVRPGGPYHLLGWSVGGLVAHEMAVRLQELGEPCGVLAVLDAYPLTDPAVPLPRDEQVRAAVRAQTAAFALPPELTGRMAEIYARSARAAVGFTPGRFHGDLLHFRAAGEPESRGLHAAAWREHVSGTVHEHALPGTHDAMTAPAALAEIGRVVAGALAPDDRKDTR</sequence>
<dbReference type="SUPFAM" id="SSF56801">
    <property type="entry name" value="Acetyl-CoA synthetase-like"/>
    <property type="match status" value="4"/>
</dbReference>
<keyword evidence="4" id="KW-0597">Phosphoprotein</keyword>
<dbReference type="GO" id="GO:0003824">
    <property type="term" value="F:catalytic activity"/>
    <property type="evidence" value="ECO:0007669"/>
    <property type="project" value="InterPro"/>
</dbReference>
<dbReference type="FunFam" id="1.10.1200.10:FF:000016">
    <property type="entry name" value="Non-ribosomal peptide synthase"/>
    <property type="match status" value="3"/>
</dbReference>
<evidence type="ECO:0000313" key="9">
    <source>
        <dbReference type="Proteomes" id="UP000608890"/>
    </source>
</evidence>
<dbReference type="CDD" id="cd02440">
    <property type="entry name" value="AdoMet_MTases"/>
    <property type="match status" value="1"/>
</dbReference>
<dbReference type="InterPro" id="IPR013217">
    <property type="entry name" value="Methyltransf_12"/>
</dbReference>
<dbReference type="Gene3D" id="3.40.50.12780">
    <property type="entry name" value="N-terminal domain of ligase-like"/>
    <property type="match status" value="2"/>
</dbReference>
<keyword evidence="9" id="KW-1185">Reference proteome</keyword>
<dbReference type="Gene3D" id="1.10.1200.10">
    <property type="entry name" value="ACP-like"/>
    <property type="match status" value="3"/>
</dbReference>
<dbReference type="Pfam" id="PF00668">
    <property type="entry name" value="Condensation"/>
    <property type="match status" value="3"/>
</dbReference>
<dbReference type="FunFam" id="3.30.300.30:FF:000010">
    <property type="entry name" value="Enterobactin synthetase component F"/>
    <property type="match status" value="1"/>
</dbReference>
<evidence type="ECO:0000259" key="7">
    <source>
        <dbReference type="PROSITE" id="PS50075"/>
    </source>
</evidence>
<dbReference type="GO" id="GO:0072330">
    <property type="term" value="P:monocarboxylic acid biosynthetic process"/>
    <property type="evidence" value="ECO:0007669"/>
    <property type="project" value="UniProtKB-ARBA"/>
</dbReference>
<evidence type="ECO:0000256" key="6">
    <source>
        <dbReference type="SAM" id="MobiDB-lite"/>
    </source>
</evidence>
<evidence type="ECO:0000256" key="2">
    <source>
        <dbReference type="ARBA" id="ARBA00006432"/>
    </source>
</evidence>
<dbReference type="InterPro" id="IPR000873">
    <property type="entry name" value="AMP-dep_synth/lig_dom"/>
</dbReference>
<dbReference type="Gene3D" id="3.30.559.30">
    <property type="entry name" value="Nonribosomal peptide synthetase, condensation domain"/>
    <property type="match status" value="3"/>
</dbReference>
<feature type="domain" description="Carrier" evidence="7">
    <location>
        <begin position="1748"/>
        <end position="1823"/>
    </location>
</feature>
<dbReference type="InterPro" id="IPR036736">
    <property type="entry name" value="ACP-like_sf"/>
</dbReference>
<feature type="region of interest" description="Disordered" evidence="6">
    <location>
        <begin position="2771"/>
        <end position="2794"/>
    </location>
</feature>
<dbReference type="Pfam" id="PF00501">
    <property type="entry name" value="AMP-binding"/>
    <property type="match status" value="4"/>
</dbReference>
<dbReference type="Gene3D" id="3.40.50.980">
    <property type="match status" value="3"/>
</dbReference>
<dbReference type="InterPro" id="IPR042099">
    <property type="entry name" value="ANL_N_sf"/>
</dbReference>
<dbReference type="InterPro" id="IPR020806">
    <property type="entry name" value="PKS_PP-bd"/>
</dbReference>
<dbReference type="NCBIfam" id="NF003417">
    <property type="entry name" value="PRK04813.1"/>
    <property type="match status" value="5"/>
</dbReference>
<evidence type="ECO:0000256" key="4">
    <source>
        <dbReference type="ARBA" id="ARBA00022553"/>
    </source>
</evidence>
<comment type="similarity">
    <text evidence="2">Belongs to the ATP-dependent AMP-binding enzyme family.</text>
</comment>
<dbReference type="SMART" id="SM00824">
    <property type="entry name" value="PKS_TE"/>
    <property type="match status" value="1"/>
</dbReference>
<dbReference type="SUPFAM" id="SSF47336">
    <property type="entry name" value="ACP-like"/>
    <property type="match status" value="4"/>
</dbReference>
<dbReference type="GO" id="GO:0009403">
    <property type="term" value="P:toxin biosynthetic process"/>
    <property type="evidence" value="ECO:0007669"/>
    <property type="project" value="UniProtKB-ARBA"/>
</dbReference>
<dbReference type="InterPro" id="IPR045851">
    <property type="entry name" value="AMP-bd_C_sf"/>
</dbReference>
<dbReference type="InterPro" id="IPR020845">
    <property type="entry name" value="AMP-binding_CS"/>
</dbReference>
<dbReference type="Gene3D" id="3.30.300.30">
    <property type="match status" value="5"/>
</dbReference>